<evidence type="ECO:0000313" key="1">
    <source>
        <dbReference type="EMBL" id="PVD39058.1"/>
    </source>
</evidence>
<reference evidence="1 2" key="1">
    <citation type="submission" date="2018-04" db="EMBL/GenBank/DDBJ databases">
        <title>The genome of golden apple snail Pomacea canaliculata provides insight into stress tolerance and invasive adaptation.</title>
        <authorList>
            <person name="Liu C."/>
            <person name="Liu B."/>
            <person name="Ren Y."/>
            <person name="Zhang Y."/>
            <person name="Wang H."/>
            <person name="Li S."/>
            <person name="Jiang F."/>
            <person name="Yin L."/>
            <person name="Zhang G."/>
            <person name="Qian W."/>
            <person name="Fan W."/>
        </authorList>
    </citation>
    <scope>NUCLEOTIDE SEQUENCE [LARGE SCALE GENOMIC DNA]</scope>
    <source>
        <strain evidence="1">SZHN2017</strain>
        <tissue evidence="1">Muscle</tissue>
    </source>
</reference>
<gene>
    <name evidence="1" type="ORF">C0Q70_01686</name>
</gene>
<sequence length="87" mass="9745">MCCLCITKTFNAPSFIVSVCEREREFVFGREDPFTCLSAHFEPALTSQARGLSVGGIPVVCLAVVQNHMCQKAKHVRYRCPRNIQTP</sequence>
<dbReference type="AlphaFoldDB" id="A0A2T7Q061"/>
<accession>A0A2T7Q061</accession>
<evidence type="ECO:0000313" key="2">
    <source>
        <dbReference type="Proteomes" id="UP000245119"/>
    </source>
</evidence>
<dbReference type="Proteomes" id="UP000245119">
    <property type="component" value="Linkage Group LG1"/>
</dbReference>
<organism evidence="1 2">
    <name type="scientific">Pomacea canaliculata</name>
    <name type="common">Golden apple snail</name>
    <dbReference type="NCBI Taxonomy" id="400727"/>
    <lineage>
        <taxon>Eukaryota</taxon>
        <taxon>Metazoa</taxon>
        <taxon>Spiralia</taxon>
        <taxon>Lophotrochozoa</taxon>
        <taxon>Mollusca</taxon>
        <taxon>Gastropoda</taxon>
        <taxon>Caenogastropoda</taxon>
        <taxon>Architaenioglossa</taxon>
        <taxon>Ampullarioidea</taxon>
        <taxon>Ampullariidae</taxon>
        <taxon>Pomacea</taxon>
    </lineage>
</organism>
<protein>
    <submittedName>
        <fullName evidence="1">Uncharacterized protein</fullName>
    </submittedName>
</protein>
<comment type="caution">
    <text evidence="1">The sequence shown here is derived from an EMBL/GenBank/DDBJ whole genome shotgun (WGS) entry which is preliminary data.</text>
</comment>
<keyword evidence="2" id="KW-1185">Reference proteome</keyword>
<dbReference type="EMBL" id="PZQS01000001">
    <property type="protein sequence ID" value="PVD39058.1"/>
    <property type="molecule type" value="Genomic_DNA"/>
</dbReference>
<name>A0A2T7Q061_POMCA</name>
<proteinExistence type="predicted"/>